<dbReference type="EMBL" id="JBHSTI010000008">
    <property type="protein sequence ID" value="MFC6237651.1"/>
    <property type="molecule type" value="Genomic_DNA"/>
</dbReference>
<dbReference type="Proteomes" id="UP001596138">
    <property type="component" value="Unassembled WGS sequence"/>
</dbReference>
<evidence type="ECO:0000313" key="3">
    <source>
        <dbReference type="Proteomes" id="UP001596138"/>
    </source>
</evidence>
<reference evidence="3" key="1">
    <citation type="journal article" date="2019" name="Int. J. Syst. Evol. Microbiol.">
        <title>The Global Catalogue of Microorganisms (GCM) 10K type strain sequencing project: providing services to taxonomists for standard genome sequencing and annotation.</title>
        <authorList>
            <consortium name="The Broad Institute Genomics Platform"/>
            <consortium name="The Broad Institute Genome Sequencing Center for Infectious Disease"/>
            <person name="Wu L."/>
            <person name="Ma J."/>
        </authorList>
    </citation>
    <scope>NUCLEOTIDE SEQUENCE [LARGE SCALE GENOMIC DNA]</scope>
    <source>
        <strain evidence="3">CGMCC 4.7317</strain>
    </source>
</reference>
<feature type="transmembrane region" description="Helical" evidence="1">
    <location>
        <begin position="6"/>
        <end position="28"/>
    </location>
</feature>
<proteinExistence type="predicted"/>
<accession>A0ABW1SYW0</accession>
<keyword evidence="1" id="KW-0472">Membrane</keyword>
<sequence length="71" mass="7786">MNSWGWVLPLVLLGIGSGIAWAFFYASVGRRGDALRKDDPTAAGVHDAAFMQMANPAVLPMRDRSFDKPKH</sequence>
<keyword evidence="3" id="KW-1185">Reference proteome</keyword>
<evidence type="ECO:0000256" key="1">
    <source>
        <dbReference type="SAM" id="Phobius"/>
    </source>
</evidence>
<gene>
    <name evidence="2" type="ORF">ACFQGU_07155</name>
</gene>
<dbReference type="RefSeq" id="WP_386765146.1">
    <property type="nucleotide sequence ID" value="NZ_JBHSTI010000008.1"/>
</dbReference>
<protein>
    <submittedName>
        <fullName evidence="2">Uncharacterized protein</fullName>
    </submittedName>
</protein>
<comment type="caution">
    <text evidence="2">The sequence shown here is derived from an EMBL/GenBank/DDBJ whole genome shotgun (WGS) entry which is preliminary data.</text>
</comment>
<evidence type="ECO:0000313" key="2">
    <source>
        <dbReference type="EMBL" id="MFC6237651.1"/>
    </source>
</evidence>
<keyword evidence="1" id="KW-0812">Transmembrane</keyword>
<name>A0ABW1SYW0_9ACTN</name>
<keyword evidence="1" id="KW-1133">Transmembrane helix</keyword>
<organism evidence="2 3">
    <name type="scientific">Longivirga aurantiaca</name>
    <dbReference type="NCBI Taxonomy" id="1837743"/>
    <lineage>
        <taxon>Bacteria</taxon>
        <taxon>Bacillati</taxon>
        <taxon>Actinomycetota</taxon>
        <taxon>Actinomycetes</taxon>
        <taxon>Sporichthyales</taxon>
        <taxon>Sporichthyaceae</taxon>
        <taxon>Longivirga</taxon>
    </lineage>
</organism>